<dbReference type="Ensembl" id="ENSNGAT00000024863.1">
    <property type="protein sequence ID" value="ENSNGAP00000019202.1"/>
    <property type="gene ID" value="ENSNGAG00000019104.1"/>
</dbReference>
<keyword evidence="5" id="KW-0010">Activator</keyword>
<dbReference type="GO" id="GO:0005634">
    <property type="term" value="C:nucleus"/>
    <property type="evidence" value="ECO:0007669"/>
    <property type="project" value="UniProtKB-SubCell"/>
</dbReference>
<name>A0A8C6WA67_NANGA</name>
<evidence type="ECO:0000256" key="9">
    <source>
        <dbReference type="ARBA" id="ARBA00039412"/>
    </source>
</evidence>
<feature type="compositionally biased region" description="Basic and acidic residues" evidence="11">
    <location>
        <begin position="112"/>
        <end position="126"/>
    </location>
</feature>
<protein>
    <recommendedName>
        <fullName evidence="9">Vasculin</fullName>
    </recommendedName>
    <alternativeName>
        <fullName evidence="10">GC-rich promoter-binding protein 1</fullName>
    </alternativeName>
</protein>
<dbReference type="GO" id="GO:0003723">
    <property type="term" value="F:RNA binding"/>
    <property type="evidence" value="ECO:0007669"/>
    <property type="project" value="InterPro"/>
</dbReference>
<evidence type="ECO:0000256" key="5">
    <source>
        <dbReference type="ARBA" id="ARBA00023159"/>
    </source>
</evidence>
<evidence type="ECO:0000256" key="4">
    <source>
        <dbReference type="ARBA" id="ARBA00023125"/>
    </source>
</evidence>
<feature type="compositionally biased region" description="Polar residues" evidence="11">
    <location>
        <begin position="87"/>
        <end position="110"/>
    </location>
</feature>
<feature type="region of interest" description="Disordered" evidence="11">
    <location>
        <begin position="249"/>
        <end position="284"/>
    </location>
</feature>
<reference evidence="12" key="2">
    <citation type="submission" date="2025-09" db="UniProtKB">
        <authorList>
            <consortium name="Ensembl"/>
        </authorList>
    </citation>
    <scope>IDENTIFICATION</scope>
</reference>
<comment type="similarity">
    <text evidence="2">Belongs to the vasculin family.</text>
</comment>
<keyword evidence="6" id="KW-0804">Transcription</keyword>
<dbReference type="Proteomes" id="UP000694381">
    <property type="component" value="Unassembled WGS sequence"/>
</dbReference>
<dbReference type="PANTHER" id="PTHR14339:SF11">
    <property type="entry name" value="VASCULIN"/>
    <property type="match status" value="1"/>
</dbReference>
<organism evidence="12 13">
    <name type="scientific">Nannospalax galili</name>
    <name type="common">Northern Israeli blind subterranean mole rat</name>
    <name type="synonym">Spalax galili</name>
    <dbReference type="NCBI Taxonomy" id="1026970"/>
    <lineage>
        <taxon>Eukaryota</taxon>
        <taxon>Metazoa</taxon>
        <taxon>Chordata</taxon>
        <taxon>Craniata</taxon>
        <taxon>Vertebrata</taxon>
        <taxon>Euteleostomi</taxon>
        <taxon>Mammalia</taxon>
        <taxon>Eutheria</taxon>
        <taxon>Euarchontoglires</taxon>
        <taxon>Glires</taxon>
        <taxon>Rodentia</taxon>
        <taxon>Myomorpha</taxon>
        <taxon>Muroidea</taxon>
        <taxon>Spalacidae</taxon>
        <taxon>Spalacinae</taxon>
        <taxon>Nannospalax</taxon>
    </lineage>
</organism>
<evidence type="ECO:0000313" key="13">
    <source>
        <dbReference type="Proteomes" id="UP000694381"/>
    </source>
</evidence>
<evidence type="ECO:0000256" key="6">
    <source>
        <dbReference type="ARBA" id="ARBA00023163"/>
    </source>
</evidence>
<gene>
    <name evidence="12" type="primary">LOC103740672</name>
</gene>
<evidence type="ECO:0000256" key="2">
    <source>
        <dbReference type="ARBA" id="ARBA00010099"/>
    </source>
</evidence>
<dbReference type="PANTHER" id="PTHR14339">
    <property type="entry name" value="VASCULIN"/>
    <property type="match status" value="1"/>
</dbReference>
<evidence type="ECO:0000256" key="1">
    <source>
        <dbReference type="ARBA" id="ARBA00004123"/>
    </source>
</evidence>
<comment type="subcellular location">
    <subcellularLocation>
        <location evidence="1">Nucleus</location>
    </subcellularLocation>
</comment>
<evidence type="ECO:0000256" key="7">
    <source>
        <dbReference type="ARBA" id="ARBA00023242"/>
    </source>
</evidence>
<dbReference type="GO" id="GO:0006351">
    <property type="term" value="P:DNA-templated transcription"/>
    <property type="evidence" value="ECO:0007669"/>
    <property type="project" value="InterPro"/>
</dbReference>
<evidence type="ECO:0000256" key="10">
    <source>
        <dbReference type="ARBA" id="ARBA00041530"/>
    </source>
</evidence>
<feature type="region of interest" description="Disordered" evidence="11">
    <location>
        <begin position="46"/>
        <end position="159"/>
    </location>
</feature>
<evidence type="ECO:0000256" key="8">
    <source>
        <dbReference type="ARBA" id="ARBA00037303"/>
    </source>
</evidence>
<evidence type="ECO:0000256" key="3">
    <source>
        <dbReference type="ARBA" id="ARBA00023015"/>
    </source>
</evidence>
<dbReference type="GO" id="GO:0003677">
    <property type="term" value="F:DNA binding"/>
    <property type="evidence" value="ECO:0007669"/>
    <property type="project" value="UniProtKB-KW"/>
</dbReference>
<feature type="region of interest" description="Disordered" evidence="11">
    <location>
        <begin position="187"/>
        <end position="234"/>
    </location>
</feature>
<feature type="region of interest" description="Disordered" evidence="11">
    <location>
        <begin position="301"/>
        <end position="325"/>
    </location>
</feature>
<evidence type="ECO:0000256" key="11">
    <source>
        <dbReference type="SAM" id="MobiDB-lite"/>
    </source>
</evidence>
<keyword evidence="13" id="KW-1185">Reference proteome</keyword>
<proteinExistence type="inferred from homology"/>
<dbReference type="InterPro" id="IPR028128">
    <property type="entry name" value="Vasculin_fam"/>
</dbReference>
<dbReference type="OMA" id="GCGDENR"/>
<comment type="function">
    <text evidence="8">Functions as a GC-rich promoter-specific transactivating transcription factor.</text>
</comment>
<keyword evidence="7" id="KW-0539">Nucleus</keyword>
<dbReference type="AlphaFoldDB" id="A0A8C6WA67"/>
<keyword evidence="3" id="KW-0805">Transcription regulation</keyword>
<evidence type="ECO:0000313" key="12">
    <source>
        <dbReference type="Ensembl" id="ENSNGAP00000019202.1"/>
    </source>
</evidence>
<reference evidence="12" key="1">
    <citation type="submission" date="2025-08" db="UniProtKB">
        <authorList>
            <consortium name="Ensembl"/>
        </authorList>
    </citation>
    <scope>IDENTIFICATION</scope>
</reference>
<accession>A0A8C6WA67</accession>
<dbReference type="GO" id="GO:0045893">
    <property type="term" value="P:positive regulation of DNA-templated transcription"/>
    <property type="evidence" value="ECO:0007669"/>
    <property type="project" value="InterPro"/>
</dbReference>
<feature type="compositionally biased region" description="Polar residues" evidence="11">
    <location>
        <begin position="187"/>
        <end position="197"/>
    </location>
</feature>
<feature type="compositionally biased region" description="Polar residues" evidence="11">
    <location>
        <begin position="249"/>
        <end position="279"/>
    </location>
</feature>
<dbReference type="GeneTree" id="ENSGT00420000029753"/>
<keyword evidence="4" id="KW-0238">DNA-binding</keyword>
<sequence>MAQYDFAPAWLNFPTPPSSTKSSLNFEKHSENFSWTENRYDVSHGFDSGIGRPNGGNFGRKEKNGWRTHGRNATENINHRGGYHGGNSRSRSSIFHSGKSQGLHENSIPDNDTGRKEDKRERKQFEAEDFPSLNPEYEREPNQNKSLAAGVWEYPPNPKSRAPRMLVIKKGNAKDLQLSVFPVAGNLQSQPVKNGTGPSVYKGLVPKPAAPPTKPTQWKSQTKENKVGTSFPHESTYGVDNFNTFKSTAKNISPSTNSVKESNRSNSSLPVDKLNQQPRLTKLTRMRTDRKSEFLKALKRDRVEEEHEDESHDEDSFNLHNSNSTHQERDINRNFDENEIAQENGNASMISQQIIRSSTFLQTDVLSSSLEAEHRLVIIFTFPLAFSVFKILL</sequence>